<organism evidence="1 2">
    <name type="scientific">Lysobacter enzymogenes</name>
    <dbReference type="NCBI Taxonomy" id="69"/>
    <lineage>
        <taxon>Bacteria</taxon>
        <taxon>Pseudomonadati</taxon>
        <taxon>Pseudomonadota</taxon>
        <taxon>Gammaproteobacteria</taxon>
        <taxon>Lysobacterales</taxon>
        <taxon>Lysobacteraceae</taxon>
        <taxon>Lysobacter</taxon>
    </lineage>
</organism>
<dbReference type="GeneID" id="83066206"/>
<gene>
    <name evidence="1" type="ORF">LEN_4418</name>
</gene>
<dbReference type="Proteomes" id="UP000218824">
    <property type="component" value="Chromosome"/>
</dbReference>
<reference evidence="1 2" key="1">
    <citation type="journal article" date="2017" name="DNA Res.">
        <title>Complete genome sequence and expression profile of the commercial lytic enzyme producer Lysobacter enzymogenes M497-1.</title>
        <authorList>
            <person name="Takami H."/>
            <person name="Toyoda A."/>
            <person name="Uchiyama I."/>
            <person name="Itoh T."/>
            <person name="Takaki Y."/>
            <person name="Arai W."/>
            <person name="Nishi S."/>
            <person name="Kawai M."/>
            <person name="Shinya K."/>
            <person name="Ikeda H."/>
        </authorList>
    </citation>
    <scope>NUCLEOTIDE SEQUENCE [LARGE SCALE GENOMIC DNA]</scope>
    <source>
        <strain evidence="1 2">M497-1</strain>
    </source>
</reference>
<accession>A0AAU9B112</accession>
<protein>
    <submittedName>
        <fullName evidence="1">Uncharacterized protein</fullName>
    </submittedName>
</protein>
<dbReference type="RefSeq" id="WP_145960197.1">
    <property type="nucleotide sequence ID" value="NZ_AP014940.1"/>
</dbReference>
<dbReference type="AlphaFoldDB" id="A0AAU9B112"/>
<dbReference type="EMBL" id="AP014940">
    <property type="protein sequence ID" value="BAV99905.1"/>
    <property type="molecule type" value="Genomic_DNA"/>
</dbReference>
<evidence type="ECO:0000313" key="1">
    <source>
        <dbReference type="EMBL" id="BAV99905.1"/>
    </source>
</evidence>
<sequence>MSVQSGSPALGGAASAVAASDGSDSAAALSASESVAQASATNSPSWGLLYQALVGALGASADTFQLIYPFTPWNWPTPRIGTIGAAQYNFCSTMPQWSAVGAYASSGAVVDDAYGLFLDLIEASTTDPKLEVEIQAARNDLTGANNAYEQARRIARSRYDATVANNNPTFEDWLASPAGRSYESEIAAAEEKMESDRAVLTALTRRTRTPGLNDANAQYDNQQFLVELADSNLQKVRGWTVAQTATDWLTRVQSGDGAEQATVSFVTGQNAYDFGQTWAGGESAIDQWFWAVEVNSQWQRIDQFESSEEIDVSISFDAFDLIQIQPTGWYNGSLVNALSKGPFVPGYSPDGSGNTKAVFGQDGFFNLLKTGMYVAHKPSFMIRTNREVFRSFQQTFRSATRLRIGPFVFAAGEGGSEQAGWNADQNGSMFTGASTSESPMIVGVQIMKLPGSRGG</sequence>
<evidence type="ECO:0000313" key="2">
    <source>
        <dbReference type="Proteomes" id="UP000218824"/>
    </source>
</evidence>
<dbReference type="KEGG" id="lem:LEN_4418"/>
<proteinExistence type="predicted"/>
<name>A0AAU9B112_LYSEN</name>